<evidence type="ECO:0000313" key="10">
    <source>
        <dbReference type="Proteomes" id="UP000759131"/>
    </source>
</evidence>
<evidence type="ECO:0000256" key="6">
    <source>
        <dbReference type="ARBA" id="ARBA00023136"/>
    </source>
</evidence>
<keyword evidence="8" id="KW-0732">Signal</keyword>
<dbReference type="InterPro" id="IPR038770">
    <property type="entry name" value="Na+/solute_symporter_sf"/>
</dbReference>
<feature type="transmembrane region" description="Helical" evidence="7">
    <location>
        <begin position="592"/>
        <end position="612"/>
    </location>
</feature>
<reference evidence="9" key="1">
    <citation type="submission" date="2020-11" db="EMBL/GenBank/DDBJ databases">
        <authorList>
            <person name="Tran Van P."/>
        </authorList>
    </citation>
    <scope>NUCLEOTIDE SEQUENCE</scope>
</reference>
<evidence type="ECO:0000256" key="7">
    <source>
        <dbReference type="SAM" id="Phobius"/>
    </source>
</evidence>
<comment type="similarity">
    <text evidence="2">Belongs to the bile acid:sodium symporter (BASS) (TC 2.A.28) family.</text>
</comment>
<feature type="chain" id="PRO_5036403359" evidence="8">
    <location>
        <begin position="23"/>
        <end position="841"/>
    </location>
</feature>
<dbReference type="GO" id="GO:0016020">
    <property type="term" value="C:membrane"/>
    <property type="evidence" value="ECO:0007669"/>
    <property type="project" value="UniProtKB-SubCell"/>
</dbReference>
<evidence type="ECO:0000256" key="4">
    <source>
        <dbReference type="ARBA" id="ARBA00022847"/>
    </source>
</evidence>
<dbReference type="InterPro" id="IPR002657">
    <property type="entry name" value="BilAc:Na_symport/Acr3"/>
</dbReference>
<dbReference type="AlphaFoldDB" id="A0A7R9KIJ2"/>
<feature type="transmembrane region" description="Helical" evidence="7">
    <location>
        <begin position="723"/>
        <end position="747"/>
    </location>
</feature>
<organism evidence="9">
    <name type="scientific">Medioppia subpectinata</name>
    <dbReference type="NCBI Taxonomy" id="1979941"/>
    <lineage>
        <taxon>Eukaryota</taxon>
        <taxon>Metazoa</taxon>
        <taxon>Ecdysozoa</taxon>
        <taxon>Arthropoda</taxon>
        <taxon>Chelicerata</taxon>
        <taxon>Arachnida</taxon>
        <taxon>Acari</taxon>
        <taxon>Acariformes</taxon>
        <taxon>Sarcoptiformes</taxon>
        <taxon>Oribatida</taxon>
        <taxon>Brachypylina</taxon>
        <taxon>Oppioidea</taxon>
        <taxon>Oppiidae</taxon>
        <taxon>Medioppia</taxon>
    </lineage>
</organism>
<evidence type="ECO:0000313" key="9">
    <source>
        <dbReference type="EMBL" id="CAD7622386.1"/>
    </source>
</evidence>
<dbReference type="EMBL" id="CAJPIZ010001068">
    <property type="protein sequence ID" value="CAG2102816.1"/>
    <property type="molecule type" value="Genomic_DNA"/>
</dbReference>
<dbReference type="Proteomes" id="UP000759131">
    <property type="component" value="Unassembled WGS sequence"/>
</dbReference>
<protein>
    <submittedName>
        <fullName evidence="9">Uncharacterized protein</fullName>
    </submittedName>
</protein>
<dbReference type="Gene3D" id="1.20.1530.20">
    <property type="match status" value="1"/>
</dbReference>
<dbReference type="Gene3D" id="3.60.21.10">
    <property type="match status" value="1"/>
</dbReference>
<proteinExistence type="inferred from homology"/>
<feature type="transmembrane region" description="Helical" evidence="7">
    <location>
        <begin position="536"/>
        <end position="557"/>
    </location>
</feature>
<feature type="transmembrane region" description="Helical" evidence="7">
    <location>
        <begin position="689"/>
        <end position="711"/>
    </location>
</feature>
<feature type="transmembrane region" description="Helical" evidence="7">
    <location>
        <begin position="759"/>
        <end position="779"/>
    </location>
</feature>
<dbReference type="SUPFAM" id="SSF56300">
    <property type="entry name" value="Metallo-dependent phosphatases"/>
    <property type="match status" value="1"/>
</dbReference>
<feature type="transmembrane region" description="Helical" evidence="7">
    <location>
        <begin position="664"/>
        <end position="683"/>
    </location>
</feature>
<dbReference type="InterPro" id="IPR029052">
    <property type="entry name" value="Metallo-depent_PP-like"/>
</dbReference>
<evidence type="ECO:0000256" key="1">
    <source>
        <dbReference type="ARBA" id="ARBA00004141"/>
    </source>
</evidence>
<evidence type="ECO:0000256" key="3">
    <source>
        <dbReference type="ARBA" id="ARBA00022692"/>
    </source>
</evidence>
<feature type="signal peptide" evidence="8">
    <location>
        <begin position="1"/>
        <end position="22"/>
    </location>
</feature>
<accession>A0A7R9KIJ2</accession>
<comment type="subcellular location">
    <subcellularLocation>
        <location evidence="1">Membrane</location>
        <topology evidence="1">Multi-pass membrane protein</topology>
    </subcellularLocation>
</comment>
<evidence type="ECO:0000256" key="5">
    <source>
        <dbReference type="ARBA" id="ARBA00022989"/>
    </source>
</evidence>
<dbReference type="GO" id="GO:0015293">
    <property type="term" value="F:symporter activity"/>
    <property type="evidence" value="ECO:0007669"/>
    <property type="project" value="UniProtKB-KW"/>
</dbReference>
<sequence length="841" mass="93581">MNSIAFLVLCCISYYKIPSVYGNLPDNYTLTIVHANDLFSAFAGVQSDNSLCDLNTRPDQCIGGAPKIVSKINEWRSREPIIFVNGGNNLGGFWYNQFGPQVLSDFFRHLQFDVINLGLSDYELYDNDSETSETFANVTQFITYVSHFSRIISCNVAVETKYISNFYSNVRPTAKILGSEQTKIGYIGFVKNPNNPTLVSTAKRQSNSKPGFEFVDIRDPIKCLQEESDNMRKNGIDIVLAIGTGDEDLFKEIALNVPNVDVVIGSYAYTKNVSLLRERTATTYPDLVVNGSTGATVIATADVFGKSIGRLSVTFDRKGNIKSSEGTLIKLDNKIASDKQTDQLVESYQRGLYVGTTKSIALDQNDQSLQVVQEMNLLPLIEQYIKENSPIKTAIENRITIIGKKGLNPILTGDDEYELVLGHYQFSQYHRQVLEFVDQNVYHFRVTESEPMFSSQFQIKALFLGYSNITFTLTKNTTFVEKLDDYSISVVRTSSVFDILFSVLMISMVTVNYVNMGCHLDLQIVLKTLKKPIGPLIGFVCQFTIMPLASYFIGWLLLDDISLRLGLFTLGCSPGGNSSNFWTLLFNGDVNLSITMTLISTIASLAMMPLWLFTLGGNLFSAGNIRIPYLNLLTSLVTLTLPMFIGIVIRHYKPNWAKVSHKIIKPFTIVVVIFGIAGSAILYNHIFVMFTWPIVIAGALVAISGYSLGAIISGLCGMKRPQVVAISIETAYQNGGIAFILLILSLQQPDADIASVPCIAQLLITGQPLWLVLIGIKLWNRFHPQPDKEIDNKEVTIAEQKDKNVVHLENGCYDGPYDEKPKIDNDINVSVVNDNQIITKF</sequence>
<dbReference type="PANTHER" id="PTHR10361">
    <property type="entry name" value="SODIUM-BILE ACID COTRANSPORTER"/>
    <property type="match status" value="1"/>
</dbReference>
<evidence type="ECO:0000256" key="2">
    <source>
        <dbReference type="ARBA" id="ARBA00006528"/>
    </source>
</evidence>
<name>A0A7R9KIJ2_9ACAR</name>
<keyword evidence="4" id="KW-0813">Transport</keyword>
<dbReference type="OrthoDB" id="203097at2759"/>
<keyword evidence="3 7" id="KW-0812">Transmembrane</keyword>
<keyword evidence="6 7" id="KW-0472">Membrane</keyword>
<gene>
    <name evidence="9" type="ORF">OSB1V03_LOCUS2849</name>
</gene>
<dbReference type="Pfam" id="PF01758">
    <property type="entry name" value="SBF"/>
    <property type="match status" value="1"/>
</dbReference>
<keyword evidence="4" id="KW-0769">Symport</keyword>
<dbReference type="PANTHER" id="PTHR10361:SF28">
    <property type="entry name" value="P3 PROTEIN-RELATED"/>
    <property type="match status" value="1"/>
</dbReference>
<keyword evidence="10" id="KW-1185">Reference proteome</keyword>
<keyword evidence="5 7" id="KW-1133">Transmembrane helix</keyword>
<dbReference type="EMBL" id="OC855643">
    <property type="protein sequence ID" value="CAD7622386.1"/>
    <property type="molecule type" value="Genomic_DNA"/>
</dbReference>
<evidence type="ECO:0000256" key="8">
    <source>
        <dbReference type="SAM" id="SignalP"/>
    </source>
</evidence>
<dbReference type="InterPro" id="IPR004710">
    <property type="entry name" value="Bilac:Na_transpt"/>
</dbReference>
<feature type="transmembrane region" description="Helical" evidence="7">
    <location>
        <begin position="632"/>
        <end position="652"/>
    </location>
</feature>